<feature type="region of interest" description="Disordered" evidence="1">
    <location>
        <begin position="1"/>
        <end position="59"/>
    </location>
</feature>
<evidence type="ECO:0000256" key="1">
    <source>
        <dbReference type="SAM" id="MobiDB-lite"/>
    </source>
</evidence>
<sequence>MPRRSRARASAARRELKAETSGGGAPTAREARRKLAAGAGEGKRARSVVRSGTEGGGRRCWAGREWRSAREAGLSAWEGAARRE</sequence>
<dbReference type="EMBL" id="GBRH01252125">
    <property type="protein sequence ID" value="JAD45770.1"/>
    <property type="molecule type" value="Transcribed_RNA"/>
</dbReference>
<reference evidence="2" key="2">
    <citation type="journal article" date="2015" name="Data Brief">
        <title>Shoot transcriptome of the giant reed, Arundo donax.</title>
        <authorList>
            <person name="Barrero R.A."/>
            <person name="Guerrero F.D."/>
            <person name="Moolhuijzen P."/>
            <person name="Goolsby J.A."/>
            <person name="Tidwell J."/>
            <person name="Bellgard S.E."/>
            <person name="Bellgard M.I."/>
        </authorList>
    </citation>
    <scope>NUCLEOTIDE SEQUENCE</scope>
    <source>
        <tissue evidence="2">Shoot tissue taken approximately 20 cm above the soil surface</tissue>
    </source>
</reference>
<organism evidence="2">
    <name type="scientific">Arundo donax</name>
    <name type="common">Giant reed</name>
    <name type="synonym">Donax arundinaceus</name>
    <dbReference type="NCBI Taxonomy" id="35708"/>
    <lineage>
        <taxon>Eukaryota</taxon>
        <taxon>Viridiplantae</taxon>
        <taxon>Streptophyta</taxon>
        <taxon>Embryophyta</taxon>
        <taxon>Tracheophyta</taxon>
        <taxon>Spermatophyta</taxon>
        <taxon>Magnoliopsida</taxon>
        <taxon>Liliopsida</taxon>
        <taxon>Poales</taxon>
        <taxon>Poaceae</taxon>
        <taxon>PACMAD clade</taxon>
        <taxon>Arundinoideae</taxon>
        <taxon>Arundineae</taxon>
        <taxon>Arundo</taxon>
    </lineage>
</organism>
<proteinExistence type="predicted"/>
<reference evidence="2" key="1">
    <citation type="submission" date="2014-09" db="EMBL/GenBank/DDBJ databases">
        <authorList>
            <person name="Magalhaes I.L.F."/>
            <person name="Oliveira U."/>
            <person name="Santos F.R."/>
            <person name="Vidigal T.H.D.A."/>
            <person name="Brescovit A.D."/>
            <person name="Santos A.J."/>
        </authorList>
    </citation>
    <scope>NUCLEOTIDE SEQUENCE</scope>
    <source>
        <tissue evidence="2">Shoot tissue taken approximately 20 cm above the soil surface</tissue>
    </source>
</reference>
<evidence type="ECO:0000313" key="2">
    <source>
        <dbReference type="EMBL" id="JAD45770.1"/>
    </source>
</evidence>
<protein>
    <submittedName>
        <fullName evidence="2">Uncharacterized protein</fullName>
    </submittedName>
</protein>
<name>A0A0A9A9V1_ARUDO</name>
<accession>A0A0A9A9V1</accession>
<dbReference type="AlphaFoldDB" id="A0A0A9A9V1"/>